<dbReference type="InterPro" id="IPR044974">
    <property type="entry name" value="Disease_R_plants"/>
</dbReference>
<evidence type="ECO:0000313" key="3">
    <source>
        <dbReference type="EMBL" id="THF93892.1"/>
    </source>
</evidence>
<dbReference type="Gene3D" id="1.10.10.10">
    <property type="entry name" value="Winged helix-like DNA-binding domain superfamily/Winged helix DNA-binding domain"/>
    <property type="match status" value="1"/>
</dbReference>
<proteinExistence type="predicted"/>
<dbReference type="GO" id="GO:0098542">
    <property type="term" value="P:defense response to other organism"/>
    <property type="evidence" value="ECO:0007669"/>
    <property type="project" value="TreeGrafter"/>
</dbReference>
<sequence>MKARRQITFEIQEIKGRVDDNAQRRQRGDALLLKEDDFVGIDKPKQKLIDWVLDDADSRLKVILVVGMGGLEDHLIDWMSSIRLWITKRFVEVTEFGKTLEEVAEAYLYELLNRNLIQVAGRKYERIKSCRIHDLLREIILSKSKDHNFLTIAEVVKSSTLEKCFFGEISRRYGQVVPSKVSKLERNTSESAYKLDWIALEPRDIRS</sequence>
<reference evidence="3 4" key="1">
    <citation type="journal article" date="2018" name="Proc. Natl. Acad. Sci. U.S.A.">
        <title>Draft genome sequence of Camellia sinensis var. sinensis provides insights into the evolution of the tea genome and tea quality.</title>
        <authorList>
            <person name="Wei C."/>
            <person name="Yang H."/>
            <person name="Wang S."/>
            <person name="Zhao J."/>
            <person name="Liu C."/>
            <person name="Gao L."/>
            <person name="Xia E."/>
            <person name="Lu Y."/>
            <person name="Tai Y."/>
            <person name="She G."/>
            <person name="Sun J."/>
            <person name="Cao H."/>
            <person name="Tong W."/>
            <person name="Gao Q."/>
            <person name="Li Y."/>
            <person name="Deng W."/>
            <person name="Jiang X."/>
            <person name="Wang W."/>
            <person name="Chen Q."/>
            <person name="Zhang S."/>
            <person name="Li H."/>
            <person name="Wu J."/>
            <person name="Wang P."/>
            <person name="Li P."/>
            <person name="Shi C."/>
            <person name="Zheng F."/>
            <person name="Jian J."/>
            <person name="Huang B."/>
            <person name="Shan D."/>
            <person name="Shi M."/>
            <person name="Fang C."/>
            <person name="Yue Y."/>
            <person name="Li F."/>
            <person name="Li D."/>
            <person name="Wei S."/>
            <person name="Han B."/>
            <person name="Jiang C."/>
            <person name="Yin Y."/>
            <person name="Xia T."/>
            <person name="Zhang Z."/>
            <person name="Bennetzen J.L."/>
            <person name="Zhao S."/>
            <person name="Wan X."/>
        </authorList>
    </citation>
    <scope>NUCLEOTIDE SEQUENCE [LARGE SCALE GENOMIC DNA]</scope>
    <source>
        <strain evidence="4">cv. Shuchazao</strain>
        <tissue evidence="3">Leaf</tissue>
    </source>
</reference>
<evidence type="ECO:0000256" key="1">
    <source>
        <dbReference type="ARBA" id="ARBA00022741"/>
    </source>
</evidence>
<evidence type="ECO:0000313" key="4">
    <source>
        <dbReference type="Proteomes" id="UP000306102"/>
    </source>
</evidence>
<dbReference type="InterPro" id="IPR036388">
    <property type="entry name" value="WH-like_DNA-bd_sf"/>
</dbReference>
<keyword evidence="1" id="KW-0547">Nucleotide-binding</keyword>
<dbReference type="Proteomes" id="UP000306102">
    <property type="component" value="Unassembled WGS sequence"/>
</dbReference>
<evidence type="ECO:0000259" key="2">
    <source>
        <dbReference type="Pfam" id="PF23559"/>
    </source>
</evidence>
<dbReference type="PANTHER" id="PTHR23155:SF1205">
    <property type="entry name" value="DISEASE RESISTANCE PROTEIN RPM1"/>
    <property type="match status" value="1"/>
</dbReference>
<comment type="caution">
    <text evidence="3">The sequence shown here is derived from an EMBL/GenBank/DDBJ whole genome shotgun (WGS) entry which is preliminary data.</text>
</comment>
<feature type="domain" description="Disease resistance protein winged helix" evidence="2">
    <location>
        <begin position="72"/>
        <end position="140"/>
    </location>
</feature>
<dbReference type="EMBL" id="SDRB02013831">
    <property type="protein sequence ID" value="THF93892.1"/>
    <property type="molecule type" value="Genomic_DNA"/>
</dbReference>
<gene>
    <name evidence="3" type="ORF">TEA_026716</name>
</gene>
<dbReference type="PANTHER" id="PTHR23155">
    <property type="entry name" value="DISEASE RESISTANCE PROTEIN RP"/>
    <property type="match status" value="1"/>
</dbReference>
<organism evidence="3 4">
    <name type="scientific">Camellia sinensis var. sinensis</name>
    <name type="common">China tea</name>
    <dbReference type="NCBI Taxonomy" id="542762"/>
    <lineage>
        <taxon>Eukaryota</taxon>
        <taxon>Viridiplantae</taxon>
        <taxon>Streptophyta</taxon>
        <taxon>Embryophyta</taxon>
        <taxon>Tracheophyta</taxon>
        <taxon>Spermatophyta</taxon>
        <taxon>Magnoliopsida</taxon>
        <taxon>eudicotyledons</taxon>
        <taxon>Gunneridae</taxon>
        <taxon>Pentapetalae</taxon>
        <taxon>asterids</taxon>
        <taxon>Ericales</taxon>
        <taxon>Theaceae</taxon>
        <taxon>Camellia</taxon>
    </lineage>
</organism>
<protein>
    <recommendedName>
        <fullName evidence="2">Disease resistance protein winged helix domain-containing protein</fullName>
    </recommendedName>
</protein>
<name>A0A4S4CVD5_CAMSN</name>
<accession>A0A4S4CVD5</accession>
<keyword evidence="4" id="KW-1185">Reference proteome</keyword>
<dbReference type="Pfam" id="PF23559">
    <property type="entry name" value="WHD_DRP"/>
    <property type="match status" value="1"/>
</dbReference>
<dbReference type="InterPro" id="IPR058922">
    <property type="entry name" value="WHD_DRP"/>
</dbReference>
<dbReference type="AlphaFoldDB" id="A0A4S4CVD5"/>